<dbReference type="InterPro" id="IPR013106">
    <property type="entry name" value="Ig_V-set"/>
</dbReference>
<organism evidence="3 4">
    <name type="scientific">Xenopus laevis</name>
    <name type="common">African clawed frog</name>
    <dbReference type="NCBI Taxonomy" id="8355"/>
    <lineage>
        <taxon>Eukaryota</taxon>
        <taxon>Metazoa</taxon>
        <taxon>Chordata</taxon>
        <taxon>Craniata</taxon>
        <taxon>Vertebrata</taxon>
        <taxon>Euteleostomi</taxon>
        <taxon>Amphibia</taxon>
        <taxon>Batrachia</taxon>
        <taxon>Anura</taxon>
        <taxon>Pipoidea</taxon>
        <taxon>Pipidae</taxon>
        <taxon>Xenopodinae</taxon>
        <taxon>Xenopus</taxon>
        <taxon>Xenopus</taxon>
    </lineage>
</organism>
<protein>
    <recommendedName>
        <fullName evidence="2">Immunoglobulin V-set domain-containing protein</fullName>
    </recommendedName>
</protein>
<accession>A0A974DTU2</accession>
<evidence type="ECO:0000259" key="2">
    <source>
        <dbReference type="Pfam" id="PF07686"/>
    </source>
</evidence>
<dbReference type="InterPro" id="IPR013783">
    <property type="entry name" value="Ig-like_fold"/>
</dbReference>
<evidence type="ECO:0000256" key="1">
    <source>
        <dbReference type="SAM" id="SignalP"/>
    </source>
</evidence>
<feature type="signal peptide" evidence="1">
    <location>
        <begin position="1"/>
        <end position="18"/>
    </location>
</feature>
<dbReference type="EMBL" id="CM004467">
    <property type="protein sequence ID" value="OCT98034.1"/>
    <property type="molecule type" value="Genomic_DNA"/>
</dbReference>
<dbReference type="AlphaFoldDB" id="A0A974DTU2"/>
<proteinExistence type="predicted"/>
<keyword evidence="1" id="KW-0732">Signal</keyword>
<dbReference type="SUPFAM" id="SSF48726">
    <property type="entry name" value="Immunoglobulin"/>
    <property type="match status" value="1"/>
</dbReference>
<evidence type="ECO:0000313" key="4">
    <source>
        <dbReference type="Proteomes" id="UP000694892"/>
    </source>
</evidence>
<name>A0A974DTU2_XENLA</name>
<dbReference type="Gene3D" id="2.60.40.10">
    <property type="entry name" value="Immunoglobulins"/>
    <property type="match status" value="1"/>
</dbReference>
<sequence length="74" mass="8618">MYRFRTVIILLLCSLCSSDIIQQSTMDAMEGTDPVLTCDHSSLTNTEMIHWYRQMPDRGPQFLINSYKTTEKIK</sequence>
<feature type="domain" description="Immunoglobulin V-set" evidence="2">
    <location>
        <begin position="22"/>
        <end position="72"/>
    </location>
</feature>
<gene>
    <name evidence="3" type="ORF">XELAEV_18010262mg</name>
</gene>
<reference evidence="4" key="1">
    <citation type="journal article" date="2016" name="Nature">
        <title>Genome evolution in the allotetraploid frog Xenopus laevis.</title>
        <authorList>
            <person name="Session A.M."/>
            <person name="Uno Y."/>
            <person name="Kwon T."/>
            <person name="Chapman J.A."/>
            <person name="Toyoda A."/>
            <person name="Takahashi S."/>
            <person name="Fukui A."/>
            <person name="Hikosaka A."/>
            <person name="Suzuki A."/>
            <person name="Kondo M."/>
            <person name="van Heeringen S.J."/>
            <person name="Quigley I."/>
            <person name="Heinz S."/>
            <person name="Ogino H."/>
            <person name="Ochi H."/>
            <person name="Hellsten U."/>
            <person name="Lyons J.B."/>
            <person name="Simakov O."/>
            <person name="Putnam N."/>
            <person name="Stites J."/>
            <person name="Kuroki Y."/>
            <person name="Tanaka T."/>
            <person name="Michiue T."/>
            <person name="Watanabe M."/>
            <person name="Bogdanovic O."/>
            <person name="Lister R."/>
            <person name="Georgiou G."/>
            <person name="Paranjpe S.S."/>
            <person name="van Kruijsbergen I."/>
            <person name="Shu S."/>
            <person name="Carlson J."/>
            <person name="Kinoshita T."/>
            <person name="Ohta Y."/>
            <person name="Mawaribuchi S."/>
            <person name="Jenkins J."/>
            <person name="Grimwood J."/>
            <person name="Schmutz J."/>
            <person name="Mitros T."/>
            <person name="Mozaffari S.V."/>
            <person name="Suzuki Y."/>
            <person name="Haramoto Y."/>
            <person name="Yamamoto T.S."/>
            <person name="Takagi C."/>
            <person name="Heald R."/>
            <person name="Miller K."/>
            <person name="Haudenschild C."/>
            <person name="Kitzman J."/>
            <person name="Nakayama T."/>
            <person name="Izutsu Y."/>
            <person name="Robert J."/>
            <person name="Fortriede J."/>
            <person name="Burns K."/>
            <person name="Lotay V."/>
            <person name="Karimi K."/>
            <person name="Yasuoka Y."/>
            <person name="Dichmann D.S."/>
            <person name="Flajnik M.F."/>
            <person name="Houston D.W."/>
            <person name="Shendure J."/>
            <person name="DuPasquier L."/>
            <person name="Vize P.D."/>
            <person name="Zorn A.M."/>
            <person name="Ito M."/>
            <person name="Marcotte E.M."/>
            <person name="Wallingford J.B."/>
            <person name="Ito Y."/>
            <person name="Asashima M."/>
            <person name="Ueno N."/>
            <person name="Matsuda Y."/>
            <person name="Veenstra G.J."/>
            <person name="Fujiyama A."/>
            <person name="Harland R.M."/>
            <person name="Taira M."/>
            <person name="Rokhsar D.S."/>
        </authorList>
    </citation>
    <scope>NUCLEOTIDE SEQUENCE [LARGE SCALE GENOMIC DNA]</scope>
    <source>
        <strain evidence="4">J</strain>
    </source>
</reference>
<evidence type="ECO:0000313" key="3">
    <source>
        <dbReference type="EMBL" id="OCT98034.1"/>
    </source>
</evidence>
<dbReference type="Pfam" id="PF07686">
    <property type="entry name" value="V-set"/>
    <property type="match status" value="1"/>
</dbReference>
<feature type="chain" id="PRO_5037517252" description="Immunoglobulin V-set domain-containing protein" evidence="1">
    <location>
        <begin position="19"/>
        <end position="74"/>
    </location>
</feature>
<dbReference type="Proteomes" id="UP000694892">
    <property type="component" value="Chromosome 1S"/>
</dbReference>
<dbReference type="InterPro" id="IPR036179">
    <property type="entry name" value="Ig-like_dom_sf"/>
</dbReference>